<keyword evidence="4 11" id="KW-1133">Transmembrane helix</keyword>
<keyword evidence="8 9" id="KW-0807">Transducer</keyword>
<dbReference type="InterPro" id="IPR017452">
    <property type="entry name" value="GPCR_Rhodpsn_7TM"/>
</dbReference>
<dbReference type="PROSITE" id="PS00237">
    <property type="entry name" value="G_PROTEIN_RECEP_F1_1"/>
    <property type="match status" value="1"/>
</dbReference>
<feature type="transmembrane region" description="Helical" evidence="11">
    <location>
        <begin position="117"/>
        <end position="138"/>
    </location>
</feature>
<evidence type="ECO:0000313" key="16">
    <source>
        <dbReference type="RefSeq" id="XP_031551159.1"/>
    </source>
</evidence>
<protein>
    <submittedName>
        <fullName evidence="14 15">D(1) dopamine receptor-like</fullName>
    </submittedName>
</protein>
<dbReference type="FunFam" id="1.20.1070.10:FF:000496">
    <property type="entry name" value="Predicted protein"/>
    <property type="match status" value="1"/>
</dbReference>
<feature type="region of interest" description="Disordered" evidence="10">
    <location>
        <begin position="380"/>
        <end position="555"/>
    </location>
</feature>
<evidence type="ECO:0000313" key="19">
    <source>
        <dbReference type="RefSeq" id="XP_031551162.1"/>
    </source>
</evidence>
<dbReference type="RefSeq" id="XP_031551162.1">
    <property type="nucleotide sequence ID" value="XM_031695302.1"/>
</dbReference>
<dbReference type="PROSITE" id="PS50262">
    <property type="entry name" value="G_PROTEIN_RECEP_F1_2"/>
    <property type="match status" value="1"/>
</dbReference>
<keyword evidence="7 9" id="KW-0675">Receptor</keyword>
<evidence type="ECO:0000256" key="6">
    <source>
        <dbReference type="ARBA" id="ARBA00023136"/>
    </source>
</evidence>
<evidence type="ECO:0000256" key="2">
    <source>
        <dbReference type="ARBA" id="ARBA00022475"/>
    </source>
</evidence>
<evidence type="ECO:0000256" key="7">
    <source>
        <dbReference type="ARBA" id="ARBA00023170"/>
    </source>
</evidence>
<evidence type="ECO:0000259" key="12">
    <source>
        <dbReference type="PROSITE" id="PS50262"/>
    </source>
</evidence>
<reference evidence="14 15" key="1">
    <citation type="submission" date="2025-04" db="UniProtKB">
        <authorList>
            <consortium name="RefSeq"/>
        </authorList>
    </citation>
    <scope>IDENTIFICATION</scope>
    <source>
        <tissue evidence="14 15">Tentacle</tissue>
    </source>
</reference>
<dbReference type="Proteomes" id="UP000515163">
    <property type="component" value="Unplaced"/>
</dbReference>
<feature type="transmembrane region" description="Helical" evidence="11">
    <location>
        <begin position="48"/>
        <end position="70"/>
    </location>
</feature>
<dbReference type="RefSeq" id="XP_031551161.1">
    <property type="nucleotide sequence ID" value="XM_031695301.1"/>
</dbReference>
<dbReference type="Gene3D" id="1.20.1070.10">
    <property type="entry name" value="Rhodopsin 7-helix transmembrane proteins"/>
    <property type="match status" value="1"/>
</dbReference>
<gene>
    <name evidence="14 15 16 17 18 19 20" type="primary">LOC116288503</name>
</gene>
<sequence>MVKHSTSDFLNMDLPNSTMNATKAPGRPPQEYFCSLPTESEFKFQTTFLILILILTFVGNLLVVLAVIFFRRLRYITNYFIVSLAVSDLLISIFLPFRIDQTIHNAHWCLSKEFCRLWIVIETTCSYASMWNLAIISIDRYTAIVHPFRYHSIITNKVGYGLISFVWGFSFTLALMALMNWTSWEQERFLYEPECGKKDKYYYTISAAISFYLPLLIVLVMYGFVFRVAFNQAKAMAALQVSSNNRGRRSSINLVKEVKAAKTLAIVIGCFVVCWFPFSVLLQISLWAKEELILPLSRDVKVGLSLTFIYALPALNSTLNPIIYALFNREFRQAFIKLAKRMTGQPLGAVGFGESTMTGTTVSKADNGVYHSNQNRAIRFQDHDSESSEVPPTIPMRDPNAFYNDSCIEIPANGSTLAAPHDTNSMETTLDDDRPTQCPSPNSKDTADAKTPQCNGAGGGGGNVHSEENPSRGEIPQKLPPLERDGSKSTDDDVDLGAGGLAKPLTLPPIESTNTSELNPSLSPARSERSELSSSSLVNVAEHEDKTCDITDSVL</sequence>
<dbReference type="RefSeq" id="XP_031551157.1">
    <property type="nucleotide sequence ID" value="XM_031695297.1"/>
</dbReference>
<dbReference type="GeneID" id="116288503"/>
<comment type="subcellular location">
    <subcellularLocation>
        <location evidence="1">Cell membrane</location>
        <topology evidence="1">Multi-pass membrane protein</topology>
    </subcellularLocation>
</comment>
<dbReference type="Pfam" id="PF00001">
    <property type="entry name" value="7tm_1"/>
    <property type="match status" value="1"/>
</dbReference>
<dbReference type="CDD" id="cd14967">
    <property type="entry name" value="7tmA_amine_R-like"/>
    <property type="match status" value="1"/>
</dbReference>
<keyword evidence="2" id="KW-1003">Cell membrane</keyword>
<dbReference type="SMART" id="SM01381">
    <property type="entry name" value="7TM_GPCR_Srsx"/>
    <property type="match status" value="1"/>
</dbReference>
<evidence type="ECO:0000256" key="3">
    <source>
        <dbReference type="ARBA" id="ARBA00022692"/>
    </source>
</evidence>
<keyword evidence="13" id="KW-1185">Reference proteome</keyword>
<dbReference type="RefSeq" id="XP_031551163.1">
    <property type="nucleotide sequence ID" value="XM_031695303.1"/>
</dbReference>
<evidence type="ECO:0000313" key="13">
    <source>
        <dbReference type="Proteomes" id="UP000515163"/>
    </source>
</evidence>
<name>A0A6P8HEW1_ACTTE</name>
<evidence type="ECO:0000256" key="4">
    <source>
        <dbReference type="ARBA" id="ARBA00022989"/>
    </source>
</evidence>
<dbReference type="PANTHER" id="PTHR24248:SF66">
    <property type="entry name" value="OCTOPAMINE RECEPTOR BETA-3R"/>
    <property type="match status" value="1"/>
</dbReference>
<dbReference type="PANTHER" id="PTHR24248">
    <property type="entry name" value="ADRENERGIC RECEPTOR-RELATED G-PROTEIN COUPLED RECEPTOR"/>
    <property type="match status" value="1"/>
</dbReference>
<dbReference type="GO" id="GO:0004930">
    <property type="term" value="F:G protein-coupled receptor activity"/>
    <property type="evidence" value="ECO:0007669"/>
    <property type="project" value="UniProtKB-KW"/>
</dbReference>
<feature type="compositionally biased region" description="Basic and acidic residues" evidence="10">
    <location>
        <begin position="481"/>
        <end position="491"/>
    </location>
</feature>
<feature type="transmembrane region" description="Helical" evidence="11">
    <location>
        <begin position="264"/>
        <end position="288"/>
    </location>
</feature>
<dbReference type="GO" id="GO:0043410">
    <property type="term" value="P:positive regulation of MAPK cascade"/>
    <property type="evidence" value="ECO:0007669"/>
    <property type="project" value="TreeGrafter"/>
</dbReference>
<dbReference type="SUPFAM" id="SSF81321">
    <property type="entry name" value="Family A G protein-coupled receptor-like"/>
    <property type="match status" value="1"/>
</dbReference>
<feature type="transmembrane region" description="Helical" evidence="11">
    <location>
        <begin position="158"/>
        <end position="181"/>
    </location>
</feature>
<evidence type="ECO:0000256" key="8">
    <source>
        <dbReference type="ARBA" id="ARBA00023224"/>
    </source>
</evidence>
<dbReference type="RefSeq" id="XP_031551159.1">
    <property type="nucleotide sequence ID" value="XM_031695299.1"/>
</dbReference>
<dbReference type="GO" id="GO:0071880">
    <property type="term" value="P:adenylate cyclase-activating adrenergic receptor signaling pathway"/>
    <property type="evidence" value="ECO:0007669"/>
    <property type="project" value="TreeGrafter"/>
</dbReference>
<dbReference type="InterPro" id="IPR000276">
    <property type="entry name" value="GPCR_Rhodpsn"/>
</dbReference>
<dbReference type="KEGG" id="aten:116288503"/>
<keyword evidence="3 9" id="KW-0812">Transmembrane</keyword>
<dbReference type="RefSeq" id="XP_031551158.1">
    <property type="nucleotide sequence ID" value="XM_031695298.1"/>
</dbReference>
<evidence type="ECO:0000256" key="5">
    <source>
        <dbReference type="ARBA" id="ARBA00023040"/>
    </source>
</evidence>
<proteinExistence type="inferred from homology"/>
<feature type="transmembrane region" description="Helical" evidence="11">
    <location>
        <begin position="308"/>
        <end position="327"/>
    </location>
</feature>
<dbReference type="RefSeq" id="XP_031551160.1">
    <property type="nucleotide sequence ID" value="XM_031695300.1"/>
</dbReference>
<evidence type="ECO:0000313" key="17">
    <source>
        <dbReference type="RefSeq" id="XP_031551160.1"/>
    </source>
</evidence>
<dbReference type="OrthoDB" id="5963049at2759"/>
<evidence type="ECO:0000256" key="11">
    <source>
        <dbReference type="SAM" id="Phobius"/>
    </source>
</evidence>
<evidence type="ECO:0000256" key="10">
    <source>
        <dbReference type="SAM" id="MobiDB-lite"/>
    </source>
</evidence>
<feature type="transmembrane region" description="Helical" evidence="11">
    <location>
        <begin position="201"/>
        <end position="226"/>
    </location>
</feature>
<dbReference type="PRINTS" id="PR00237">
    <property type="entry name" value="GPCRRHODOPSN"/>
</dbReference>
<dbReference type="AlphaFoldDB" id="A0A6P8HEW1"/>
<evidence type="ECO:0000313" key="14">
    <source>
        <dbReference type="RefSeq" id="XP_031551157.1"/>
    </source>
</evidence>
<keyword evidence="5 9" id="KW-0297">G-protein coupled receptor</keyword>
<evidence type="ECO:0000256" key="1">
    <source>
        <dbReference type="ARBA" id="ARBA00004651"/>
    </source>
</evidence>
<accession>A0A6P8HEW1</accession>
<keyword evidence="6 11" id="KW-0472">Membrane</keyword>
<comment type="similarity">
    <text evidence="9">Belongs to the G-protein coupled receptor 1 family.</text>
</comment>
<feature type="domain" description="G-protein coupled receptors family 1 profile" evidence="12">
    <location>
        <begin position="59"/>
        <end position="324"/>
    </location>
</feature>
<evidence type="ECO:0000313" key="20">
    <source>
        <dbReference type="RefSeq" id="XP_031551163.1"/>
    </source>
</evidence>
<evidence type="ECO:0000256" key="9">
    <source>
        <dbReference type="RuleBase" id="RU000688"/>
    </source>
</evidence>
<feature type="transmembrane region" description="Helical" evidence="11">
    <location>
        <begin position="77"/>
        <end position="97"/>
    </location>
</feature>
<evidence type="ECO:0000313" key="18">
    <source>
        <dbReference type="RefSeq" id="XP_031551161.1"/>
    </source>
</evidence>
<dbReference type="GO" id="GO:0005886">
    <property type="term" value="C:plasma membrane"/>
    <property type="evidence" value="ECO:0007669"/>
    <property type="project" value="UniProtKB-SubCell"/>
</dbReference>
<evidence type="ECO:0000313" key="15">
    <source>
        <dbReference type="RefSeq" id="XP_031551158.1"/>
    </source>
</evidence>
<organism evidence="13 14">
    <name type="scientific">Actinia tenebrosa</name>
    <name type="common">Australian red waratah sea anemone</name>
    <dbReference type="NCBI Taxonomy" id="6105"/>
    <lineage>
        <taxon>Eukaryota</taxon>
        <taxon>Metazoa</taxon>
        <taxon>Cnidaria</taxon>
        <taxon>Anthozoa</taxon>
        <taxon>Hexacorallia</taxon>
        <taxon>Actiniaria</taxon>
        <taxon>Actiniidae</taxon>
        <taxon>Actinia</taxon>
    </lineage>
</organism>